<accession>G7E8F5</accession>
<evidence type="ECO:0000256" key="1">
    <source>
        <dbReference type="SAM" id="SignalP"/>
    </source>
</evidence>
<gene>
    <name evidence="2" type="primary">Mo05804</name>
    <name evidence="2" type="ORF">E5Q_05804</name>
</gene>
<reference evidence="2 3" key="1">
    <citation type="journal article" date="2011" name="J. Gen. Appl. Microbiol.">
        <title>Draft genome sequencing of the enigmatic basidiomycete Mixia osmundae.</title>
        <authorList>
            <person name="Nishida H."/>
            <person name="Nagatsuka Y."/>
            <person name="Sugiyama J."/>
        </authorList>
    </citation>
    <scope>NUCLEOTIDE SEQUENCE [LARGE SCALE GENOMIC DNA]</scope>
    <source>
        <strain evidence="3">CBS 9802 / IAM 14324 / JCM 22182 / KY 12970</strain>
    </source>
</reference>
<dbReference type="RefSeq" id="XP_014567846.1">
    <property type="nucleotide sequence ID" value="XM_014712360.1"/>
</dbReference>
<reference evidence="2 3" key="2">
    <citation type="journal article" date="2012" name="Open Biol.">
        <title>Characteristics of nucleosomes and linker DNA regions on the genome of the basidiomycete Mixia osmundae revealed by mono- and dinucleosome mapping.</title>
        <authorList>
            <person name="Nishida H."/>
            <person name="Kondo S."/>
            <person name="Matsumoto T."/>
            <person name="Suzuki Y."/>
            <person name="Yoshikawa H."/>
            <person name="Taylor T.D."/>
            <person name="Sugiyama J."/>
        </authorList>
    </citation>
    <scope>NUCLEOTIDE SEQUENCE [LARGE SCALE GENOMIC DNA]</scope>
    <source>
        <strain evidence="3">CBS 9802 / IAM 14324 / JCM 22182 / KY 12970</strain>
    </source>
</reference>
<protein>
    <submittedName>
        <fullName evidence="2">Uncharacterized protein</fullName>
    </submittedName>
</protein>
<dbReference type="InParanoid" id="G7E8F5"/>
<keyword evidence="1" id="KW-0732">Signal</keyword>
<dbReference type="AlphaFoldDB" id="G7E8F5"/>
<sequence>MLVPKWLLVTCATLVSCVPTANLPALAHESSLQPSSSIARRDFGMIYQLHFLLMGECDNVGAFGSTEPTANLLIHGPAHGLPAGGERIWGDGFEEVTFEEKANGLVRVNLLYKGSRRNYPEESWTEDRLWCCSVNGTASFDASYTSREILDLEMDIIGRCTPDSWQCKGKTGIPATTKCTVKAGYLTSNGIHIGRSSSKGV</sequence>
<dbReference type="EMBL" id="BABT02000179">
    <property type="protein sequence ID" value="GAA99115.1"/>
    <property type="molecule type" value="Genomic_DNA"/>
</dbReference>
<feature type="chain" id="PRO_5009955833" evidence="1">
    <location>
        <begin position="18"/>
        <end position="201"/>
    </location>
</feature>
<proteinExistence type="predicted"/>
<dbReference type="Proteomes" id="UP000009131">
    <property type="component" value="Unassembled WGS sequence"/>
</dbReference>
<keyword evidence="3" id="KW-1185">Reference proteome</keyword>
<comment type="caution">
    <text evidence="2">The sequence shown here is derived from an EMBL/GenBank/DDBJ whole genome shotgun (WGS) entry which is preliminary data.</text>
</comment>
<dbReference type="HOGENOM" id="CLU_1360718_0_0_1"/>
<evidence type="ECO:0000313" key="2">
    <source>
        <dbReference type="EMBL" id="GAA99115.1"/>
    </source>
</evidence>
<name>G7E8F5_MIXOS</name>
<feature type="signal peptide" evidence="1">
    <location>
        <begin position="1"/>
        <end position="17"/>
    </location>
</feature>
<dbReference type="PROSITE" id="PS51257">
    <property type="entry name" value="PROKAR_LIPOPROTEIN"/>
    <property type="match status" value="1"/>
</dbReference>
<organism evidence="2 3">
    <name type="scientific">Mixia osmundae (strain CBS 9802 / IAM 14324 / JCM 22182 / KY 12970)</name>
    <dbReference type="NCBI Taxonomy" id="764103"/>
    <lineage>
        <taxon>Eukaryota</taxon>
        <taxon>Fungi</taxon>
        <taxon>Dikarya</taxon>
        <taxon>Basidiomycota</taxon>
        <taxon>Pucciniomycotina</taxon>
        <taxon>Mixiomycetes</taxon>
        <taxon>Mixiales</taxon>
        <taxon>Mixiaceae</taxon>
        <taxon>Mixia</taxon>
    </lineage>
</organism>
<evidence type="ECO:0000313" key="3">
    <source>
        <dbReference type="Proteomes" id="UP000009131"/>
    </source>
</evidence>